<evidence type="ECO:0000313" key="3">
    <source>
        <dbReference type="EMBL" id="CAB4909728.1"/>
    </source>
</evidence>
<dbReference type="InterPro" id="IPR011604">
    <property type="entry name" value="PDDEXK-like_dom_sf"/>
</dbReference>
<dbReference type="AlphaFoldDB" id="A0A6J7LYR0"/>
<proteinExistence type="predicted"/>
<gene>
    <name evidence="2" type="ORF">UFOPK2683_00009</name>
    <name evidence="3" type="ORF">UFOPK3605_01017</name>
    <name evidence="4" type="ORF">UFOPK3897_00663</name>
    <name evidence="5" type="ORF">UFOPK4121_00406</name>
</gene>
<dbReference type="InterPro" id="IPR018247">
    <property type="entry name" value="EF_Hand_1_Ca_BS"/>
</dbReference>
<dbReference type="InterPro" id="IPR011335">
    <property type="entry name" value="Restrct_endonuc-II-like"/>
</dbReference>
<feature type="domain" description="PD-(D/E)XK endonuclease-like" evidence="1">
    <location>
        <begin position="7"/>
        <end position="250"/>
    </location>
</feature>
<dbReference type="EMBL" id="CAFBMM010000050">
    <property type="protein sequence ID" value="CAB4909728.1"/>
    <property type="molecule type" value="Genomic_DNA"/>
</dbReference>
<dbReference type="EMBL" id="CAEZYK010000001">
    <property type="protein sequence ID" value="CAB4711320.1"/>
    <property type="molecule type" value="Genomic_DNA"/>
</dbReference>
<dbReference type="Pfam" id="PF12705">
    <property type="entry name" value="PDDEXK_1"/>
    <property type="match status" value="1"/>
</dbReference>
<dbReference type="Gene3D" id="3.90.320.10">
    <property type="match status" value="1"/>
</dbReference>
<evidence type="ECO:0000313" key="4">
    <source>
        <dbReference type="EMBL" id="CAB4973646.1"/>
    </source>
</evidence>
<name>A0A6J7LYR0_9ZZZZ</name>
<dbReference type="EMBL" id="CAFBOF010000009">
    <property type="protein sequence ID" value="CAB4973646.1"/>
    <property type="molecule type" value="Genomic_DNA"/>
</dbReference>
<accession>A0A6J7LYR0</accession>
<dbReference type="PROSITE" id="PS00018">
    <property type="entry name" value="EF_HAND_1"/>
    <property type="match status" value="1"/>
</dbReference>
<sequence length="267" mass="29502">MATVPVSLSPSSSAAFSKCPQQFKFSYIDRLPSEPSVASSRGTLVHSALEHLMKRSPAERTRDHAQSDLDHAKIEFVTTPDFTKLKLKQEDEEKFFSDAALLVGRYFDLEDPTTVNPIGLELKLEAEIGGVLMRGIIDRLDLDNDGELTVTDYKSGRSPSPRFQGDALTQVHTYAVLCQGMLGRRPKKVQLLYLTDAKAIVAQADDQTCRGIETKTSARWTAIKKACATDNFPTNTSKLCDWCSYKDYCPAFGGDPARAEELRVSTG</sequence>
<reference evidence="4" key="1">
    <citation type="submission" date="2020-05" db="EMBL/GenBank/DDBJ databases">
        <authorList>
            <person name="Chiriac C."/>
            <person name="Salcher M."/>
            <person name="Ghai R."/>
            <person name="Kavagutti S V."/>
        </authorList>
    </citation>
    <scope>NUCLEOTIDE SEQUENCE</scope>
</reference>
<evidence type="ECO:0000313" key="5">
    <source>
        <dbReference type="EMBL" id="CAB5016840.1"/>
    </source>
</evidence>
<dbReference type="EMBL" id="CAFBPQ010000007">
    <property type="protein sequence ID" value="CAB5016840.1"/>
    <property type="molecule type" value="Genomic_DNA"/>
</dbReference>
<evidence type="ECO:0000259" key="1">
    <source>
        <dbReference type="Pfam" id="PF12705"/>
    </source>
</evidence>
<organism evidence="4">
    <name type="scientific">freshwater metagenome</name>
    <dbReference type="NCBI Taxonomy" id="449393"/>
    <lineage>
        <taxon>unclassified sequences</taxon>
        <taxon>metagenomes</taxon>
        <taxon>ecological metagenomes</taxon>
    </lineage>
</organism>
<dbReference type="SUPFAM" id="SSF52980">
    <property type="entry name" value="Restriction endonuclease-like"/>
    <property type="match status" value="1"/>
</dbReference>
<protein>
    <submittedName>
        <fullName evidence="4">Unannotated protein</fullName>
    </submittedName>
</protein>
<evidence type="ECO:0000313" key="2">
    <source>
        <dbReference type="EMBL" id="CAB4711320.1"/>
    </source>
</evidence>
<dbReference type="InterPro" id="IPR038726">
    <property type="entry name" value="PDDEXK_AddAB-type"/>
</dbReference>